<dbReference type="PANTHER" id="PTHR46015">
    <property type="entry name" value="ZGC:172121"/>
    <property type="match status" value="1"/>
</dbReference>
<feature type="binding site" evidence="5 6">
    <location>
        <position position="298"/>
    </location>
    <ligand>
        <name>Zn(2+)</name>
        <dbReference type="ChEBI" id="CHEBI:29105"/>
    </ligand>
</feature>
<sequence>MSRFKELLKNQDYLILHGPLGTELERQGYNVNGKLWSAKYLIKKPEIIEKIHETYTINGCDIITSSSYQATIPGLIDYGLSESEAEDIIRLSVKLAKSARDKAWGTLSDEERSKRPYPLISGDIGPYAAYLADGSEYTGKYEISKKALKSFHRQRIALLMDEGVDLLAVETIPNFTEVQAIAEILAEDYPDVESYFSFTTQDGVNIFDGTPIKEVAAFCDKYDQILAMGINCSAPTIFETALKEFAQVTKKPLVAYPSSGEQYDAETQTWKKATVSTTSLLDYAKQWHELGVKIVGGCCRTNPEDIKSLYQGL</sequence>
<evidence type="ECO:0000313" key="9">
    <source>
        <dbReference type="Proteomes" id="UP000193920"/>
    </source>
</evidence>
<comment type="cofactor">
    <cofactor evidence="5">
        <name>Zn(2+)</name>
        <dbReference type="ChEBI" id="CHEBI:29105"/>
    </cofactor>
    <text evidence="5">Binds 1 zinc ion per subunit.</text>
</comment>
<gene>
    <name evidence="8" type="ORF">LY90DRAFT_410811</name>
</gene>
<evidence type="ECO:0000256" key="5">
    <source>
        <dbReference type="PIRSR" id="PIRSR037505-2"/>
    </source>
</evidence>
<dbReference type="EMBL" id="MCOG01000076">
    <property type="protein sequence ID" value="ORY55782.1"/>
    <property type="molecule type" value="Genomic_DNA"/>
</dbReference>
<comment type="caution">
    <text evidence="8">The sequence shown here is derived from an EMBL/GenBank/DDBJ whole genome shotgun (WGS) entry which is preliminary data.</text>
</comment>
<keyword evidence="9" id="KW-1185">Reference proteome</keyword>
<dbReference type="PIRSF" id="PIRSF037505">
    <property type="entry name" value="Betaine_HMT"/>
    <property type="match status" value="1"/>
</dbReference>
<dbReference type="InterPro" id="IPR051486">
    <property type="entry name" value="Hcy_S-methyltransferase"/>
</dbReference>
<evidence type="ECO:0000256" key="2">
    <source>
        <dbReference type="ARBA" id="ARBA00022679"/>
    </source>
</evidence>
<dbReference type="PROSITE" id="PS50970">
    <property type="entry name" value="HCY"/>
    <property type="match status" value="1"/>
</dbReference>
<feature type="domain" description="Hcy-binding" evidence="7">
    <location>
        <begin position="2"/>
        <end position="313"/>
    </location>
</feature>
<name>A0A1Y2D940_9FUNG</name>
<evidence type="ECO:0000256" key="6">
    <source>
        <dbReference type="PROSITE-ProRule" id="PRU00333"/>
    </source>
</evidence>
<dbReference type="Pfam" id="PF02574">
    <property type="entry name" value="S-methyl_trans"/>
    <property type="match status" value="1"/>
</dbReference>
<proteinExistence type="predicted"/>
<evidence type="ECO:0000256" key="3">
    <source>
        <dbReference type="ARBA" id="ARBA00022723"/>
    </source>
</evidence>
<dbReference type="Gene3D" id="3.20.20.330">
    <property type="entry name" value="Homocysteine-binding-like domain"/>
    <property type="match status" value="1"/>
</dbReference>
<evidence type="ECO:0000256" key="1">
    <source>
        <dbReference type="ARBA" id="ARBA00022603"/>
    </source>
</evidence>
<accession>A0A1Y2D940</accession>
<dbReference type="InterPro" id="IPR017226">
    <property type="entry name" value="BHMT-like"/>
</dbReference>
<keyword evidence="3 5" id="KW-0479">Metal-binding</keyword>
<feature type="non-terminal residue" evidence="8">
    <location>
        <position position="313"/>
    </location>
</feature>
<dbReference type="InterPro" id="IPR036589">
    <property type="entry name" value="HCY_dom_sf"/>
</dbReference>
<dbReference type="OrthoDB" id="261426at2759"/>
<dbReference type="GO" id="GO:0008898">
    <property type="term" value="F:S-adenosylmethionine-homocysteine S-methyltransferase activity"/>
    <property type="evidence" value="ECO:0007669"/>
    <property type="project" value="TreeGrafter"/>
</dbReference>
<dbReference type="Proteomes" id="UP000193920">
    <property type="component" value="Unassembled WGS sequence"/>
</dbReference>
<evidence type="ECO:0000256" key="4">
    <source>
        <dbReference type="ARBA" id="ARBA00022833"/>
    </source>
</evidence>
<dbReference type="SUPFAM" id="SSF82282">
    <property type="entry name" value="Homocysteine S-methyltransferase"/>
    <property type="match status" value="1"/>
</dbReference>
<dbReference type="AlphaFoldDB" id="A0A1Y2D940"/>
<dbReference type="STRING" id="1754190.A0A1Y2D940"/>
<dbReference type="FunFam" id="3.20.20.330:FF:000002">
    <property type="entry name" value="Homocysteine S-methyltransferase"/>
    <property type="match status" value="1"/>
</dbReference>
<evidence type="ECO:0000313" key="8">
    <source>
        <dbReference type="EMBL" id="ORY55782.1"/>
    </source>
</evidence>
<dbReference type="GO" id="GO:0032259">
    <property type="term" value="P:methylation"/>
    <property type="evidence" value="ECO:0007669"/>
    <property type="project" value="UniProtKB-KW"/>
</dbReference>
<evidence type="ECO:0000259" key="7">
    <source>
        <dbReference type="PROSITE" id="PS50970"/>
    </source>
</evidence>
<feature type="binding site" evidence="5 6">
    <location>
        <position position="299"/>
    </location>
    <ligand>
        <name>Zn(2+)</name>
        <dbReference type="ChEBI" id="CHEBI:29105"/>
    </ligand>
</feature>
<keyword evidence="4 5" id="KW-0862">Zinc</keyword>
<dbReference type="GO" id="GO:0008270">
    <property type="term" value="F:zinc ion binding"/>
    <property type="evidence" value="ECO:0007669"/>
    <property type="project" value="InterPro"/>
</dbReference>
<dbReference type="NCBIfam" id="NF007020">
    <property type="entry name" value="PRK09485.1"/>
    <property type="match status" value="1"/>
</dbReference>
<dbReference type="GO" id="GO:0009086">
    <property type="term" value="P:methionine biosynthetic process"/>
    <property type="evidence" value="ECO:0007669"/>
    <property type="project" value="InterPro"/>
</dbReference>
<keyword evidence="1 6" id="KW-0489">Methyltransferase</keyword>
<feature type="binding site" evidence="5 6">
    <location>
        <position position="232"/>
    </location>
    <ligand>
        <name>Zn(2+)</name>
        <dbReference type="ChEBI" id="CHEBI:29105"/>
    </ligand>
</feature>
<keyword evidence="2 6" id="KW-0808">Transferase</keyword>
<organism evidence="8 9">
    <name type="scientific">Neocallimastix californiae</name>
    <dbReference type="NCBI Taxonomy" id="1754190"/>
    <lineage>
        <taxon>Eukaryota</taxon>
        <taxon>Fungi</taxon>
        <taxon>Fungi incertae sedis</taxon>
        <taxon>Chytridiomycota</taxon>
        <taxon>Chytridiomycota incertae sedis</taxon>
        <taxon>Neocallimastigomycetes</taxon>
        <taxon>Neocallimastigales</taxon>
        <taxon>Neocallimastigaceae</taxon>
        <taxon>Neocallimastix</taxon>
    </lineage>
</organism>
<dbReference type="GO" id="GO:0033528">
    <property type="term" value="P:S-methylmethionine cycle"/>
    <property type="evidence" value="ECO:0007669"/>
    <property type="project" value="TreeGrafter"/>
</dbReference>
<dbReference type="PANTHER" id="PTHR46015:SF1">
    <property type="entry name" value="HOMOCYSTEINE S-METHYLTRANSFERASE-LIKE ISOFORM 1"/>
    <property type="match status" value="1"/>
</dbReference>
<protein>
    <submittedName>
        <fullName evidence="8">Putative methyltransferase</fullName>
    </submittedName>
</protein>
<dbReference type="InterPro" id="IPR003726">
    <property type="entry name" value="HCY_dom"/>
</dbReference>
<reference evidence="8" key="1">
    <citation type="submission" date="2016-08" db="EMBL/GenBank/DDBJ databases">
        <title>A Parts List for Fungal Cellulosomes Revealed by Comparative Genomics.</title>
        <authorList>
            <consortium name="DOE Joint Genome Institute"/>
            <person name="Haitjema C.H."/>
            <person name="Gilmore S.P."/>
            <person name="Henske J.K."/>
            <person name="Solomon K.V."/>
            <person name="De Groot R."/>
            <person name="Kuo A."/>
            <person name="Mondo S.J."/>
            <person name="Salamov A.A."/>
            <person name="Labutti K."/>
            <person name="Zhao Z."/>
            <person name="Chiniquy J."/>
            <person name="Barry K."/>
            <person name="Brewer H.M."/>
            <person name="Purvine S.O."/>
            <person name="Wright A.T."/>
            <person name="Boxma B."/>
            <person name="Van Alen T."/>
            <person name="Hackstein J.H."/>
            <person name="Baker S.E."/>
            <person name="Grigoriev I.V."/>
            <person name="O'Malley M.A."/>
        </authorList>
    </citation>
    <scope>NUCLEOTIDE SEQUENCE [LARGE SCALE GENOMIC DNA]</scope>
    <source>
        <strain evidence="8">G1</strain>
    </source>
</reference>